<keyword evidence="6 14" id="KW-1133">Transmembrane helix</keyword>
<dbReference type="GO" id="GO:0012505">
    <property type="term" value="C:endomembrane system"/>
    <property type="evidence" value="ECO:0007669"/>
    <property type="project" value="UniProtKB-SubCell"/>
</dbReference>
<dbReference type="GO" id="GO:0015986">
    <property type="term" value="P:proton motive force-driven ATP synthesis"/>
    <property type="evidence" value="ECO:0007669"/>
    <property type="project" value="InterPro"/>
</dbReference>
<evidence type="ECO:0000256" key="9">
    <source>
        <dbReference type="ARBA" id="ARBA00023310"/>
    </source>
</evidence>
<gene>
    <name evidence="15" type="ORF">DSCOOX_33690</name>
</gene>
<accession>A0A5K8ACG5</accession>
<keyword evidence="7 13" id="KW-0406">Ion transport</keyword>
<evidence type="ECO:0000313" key="15">
    <source>
        <dbReference type="EMBL" id="BBO90189.1"/>
    </source>
</evidence>
<evidence type="ECO:0008006" key="17">
    <source>
        <dbReference type="Google" id="ProtNLM"/>
    </source>
</evidence>
<keyword evidence="3 13" id="KW-0138">CF(0)</keyword>
<comment type="function">
    <text evidence="11">Component of the F(0) channel, it forms part of the peripheral stalk, linking F(1) to F(0). The b'-subunit is a diverged and duplicated form of b found in plants and photosynthetic bacteria.</text>
</comment>
<dbReference type="CDD" id="cd06503">
    <property type="entry name" value="ATP-synt_Fo_b"/>
    <property type="match status" value="1"/>
</dbReference>
<evidence type="ECO:0000256" key="1">
    <source>
        <dbReference type="ARBA" id="ARBA00005513"/>
    </source>
</evidence>
<dbReference type="RefSeq" id="WP_155311270.1">
    <property type="nucleotide sequence ID" value="NZ_AP021879.1"/>
</dbReference>
<dbReference type="GO" id="GO:0046961">
    <property type="term" value="F:proton-transporting ATPase activity, rotational mechanism"/>
    <property type="evidence" value="ECO:0007669"/>
    <property type="project" value="TreeGrafter"/>
</dbReference>
<dbReference type="Proteomes" id="UP000422108">
    <property type="component" value="Chromosome"/>
</dbReference>
<evidence type="ECO:0000256" key="7">
    <source>
        <dbReference type="ARBA" id="ARBA00023065"/>
    </source>
</evidence>
<evidence type="ECO:0000256" key="12">
    <source>
        <dbReference type="ARBA" id="ARBA00037847"/>
    </source>
</evidence>
<dbReference type="Pfam" id="PF00430">
    <property type="entry name" value="ATP-synt_B"/>
    <property type="match status" value="1"/>
</dbReference>
<dbReference type="PANTHER" id="PTHR33445:SF2">
    <property type="entry name" value="ATP SYNTHASE SUBUNIT B', CHLOROPLASTIC"/>
    <property type="match status" value="1"/>
</dbReference>
<sequence length="150" mass="17181">MEIISATALISINETFFIQLISFLVFLYIMNRVMIRPLVNTMAERNEYFDGINSDVVSAQSDLENLHKDLDFQRSQVLKEAHGEVGKLDEEAEHYAAEIIASARSEITKLSIETEARVDKQLKDIRSQLEGEVEALTTLIMEKVLHRRLQ</sequence>
<comment type="subcellular location">
    <subcellularLocation>
        <location evidence="12">Endomembrane system</location>
        <topology evidence="12">Single-pass membrane protein</topology>
    </subcellularLocation>
</comment>
<name>A0A5K8ACG5_9BACT</name>
<proteinExistence type="inferred from homology"/>
<feature type="transmembrane region" description="Helical" evidence="14">
    <location>
        <begin position="6"/>
        <end position="29"/>
    </location>
</feature>
<dbReference type="GO" id="GO:0045259">
    <property type="term" value="C:proton-transporting ATP synthase complex"/>
    <property type="evidence" value="ECO:0007669"/>
    <property type="project" value="UniProtKB-KW"/>
</dbReference>
<evidence type="ECO:0000256" key="2">
    <source>
        <dbReference type="ARBA" id="ARBA00022448"/>
    </source>
</evidence>
<dbReference type="InterPro" id="IPR002146">
    <property type="entry name" value="ATP_synth_b/b'su_bac/chlpt"/>
</dbReference>
<keyword evidence="9" id="KW-0066">ATP synthesis</keyword>
<evidence type="ECO:0000256" key="13">
    <source>
        <dbReference type="RuleBase" id="RU003848"/>
    </source>
</evidence>
<dbReference type="PANTHER" id="PTHR33445">
    <property type="entry name" value="ATP SYNTHASE SUBUNIT B', CHLOROPLASTIC"/>
    <property type="match status" value="1"/>
</dbReference>
<evidence type="ECO:0000256" key="4">
    <source>
        <dbReference type="ARBA" id="ARBA00022692"/>
    </source>
</evidence>
<comment type="function">
    <text evidence="10">F(1)F(0) ATP synthase produces ATP from ADP in the presence of a proton or sodium gradient. F-type ATPases consist of two structural domains, F(1) containing the extramembraneous catalytic core and F(0) containing the membrane proton channel, linked together by a central stalk and a peripheral stalk. During catalysis, ATP synthesis in the catalytic domain of F(1) is coupled via a rotary mechanism of the central stalk subunits to proton translocation.</text>
</comment>
<evidence type="ECO:0000256" key="6">
    <source>
        <dbReference type="ARBA" id="ARBA00022989"/>
    </source>
</evidence>
<evidence type="ECO:0000256" key="14">
    <source>
        <dbReference type="SAM" id="Phobius"/>
    </source>
</evidence>
<evidence type="ECO:0000313" key="16">
    <source>
        <dbReference type="Proteomes" id="UP000422108"/>
    </source>
</evidence>
<dbReference type="EMBL" id="AP021879">
    <property type="protein sequence ID" value="BBO90189.1"/>
    <property type="molecule type" value="Genomic_DNA"/>
</dbReference>
<dbReference type="InterPro" id="IPR050059">
    <property type="entry name" value="ATP_synthase_B_chain"/>
</dbReference>
<evidence type="ECO:0000256" key="10">
    <source>
        <dbReference type="ARBA" id="ARBA00025198"/>
    </source>
</evidence>
<evidence type="ECO:0000256" key="3">
    <source>
        <dbReference type="ARBA" id="ARBA00022547"/>
    </source>
</evidence>
<keyword evidence="4 13" id="KW-0812">Transmembrane</keyword>
<evidence type="ECO:0000256" key="5">
    <source>
        <dbReference type="ARBA" id="ARBA00022781"/>
    </source>
</evidence>
<keyword evidence="2 13" id="KW-0813">Transport</keyword>
<keyword evidence="8 14" id="KW-0472">Membrane</keyword>
<comment type="similarity">
    <text evidence="1 13">Belongs to the ATPase B chain family.</text>
</comment>
<organism evidence="15 16">
    <name type="scientific">Desulfosarcina ovata subsp. ovata</name>
    <dbReference type="NCBI Taxonomy" id="2752305"/>
    <lineage>
        <taxon>Bacteria</taxon>
        <taxon>Pseudomonadati</taxon>
        <taxon>Thermodesulfobacteriota</taxon>
        <taxon>Desulfobacteria</taxon>
        <taxon>Desulfobacterales</taxon>
        <taxon>Desulfosarcinaceae</taxon>
        <taxon>Desulfosarcina</taxon>
    </lineage>
</organism>
<dbReference type="AlphaFoldDB" id="A0A5K8ACG5"/>
<keyword evidence="5 13" id="KW-0375">Hydrogen ion transport</keyword>
<evidence type="ECO:0000256" key="11">
    <source>
        <dbReference type="ARBA" id="ARBA00025614"/>
    </source>
</evidence>
<reference evidence="15 16" key="1">
    <citation type="submission" date="2019-11" db="EMBL/GenBank/DDBJ databases">
        <title>Comparative genomics of hydrocarbon-degrading Desulfosarcina strains.</title>
        <authorList>
            <person name="Watanabe M."/>
            <person name="Kojima H."/>
            <person name="Fukui M."/>
        </authorList>
    </citation>
    <scope>NUCLEOTIDE SEQUENCE [LARGE SCALE GENOMIC DNA]</scope>
    <source>
        <strain evidence="16">oXyS1</strain>
    </source>
</reference>
<evidence type="ECO:0000256" key="8">
    <source>
        <dbReference type="ARBA" id="ARBA00023136"/>
    </source>
</evidence>
<keyword evidence="16" id="KW-1185">Reference proteome</keyword>
<protein>
    <recommendedName>
        <fullName evidence="17">ATP synthase subunit b</fullName>
    </recommendedName>
</protein>